<feature type="domain" description="Metallo-beta-lactamase" evidence="17">
    <location>
        <begin position="53"/>
        <end position="213"/>
    </location>
</feature>
<dbReference type="FunFam" id="3.60.15.10:FF:000013">
    <property type="entry name" value="Persulfide dioxygenase ETHE1, mitochondrial"/>
    <property type="match status" value="1"/>
</dbReference>
<evidence type="ECO:0000256" key="15">
    <source>
        <dbReference type="ARBA" id="ARBA00077964"/>
    </source>
</evidence>
<name>A0AAW1J0I5_POPJA</name>
<evidence type="ECO:0000256" key="1">
    <source>
        <dbReference type="ARBA" id="ARBA00001954"/>
    </source>
</evidence>
<dbReference type="EC" id="1.13.11.18" evidence="13"/>
<evidence type="ECO:0000256" key="11">
    <source>
        <dbReference type="ARBA" id="ARBA00050990"/>
    </source>
</evidence>
<evidence type="ECO:0000256" key="2">
    <source>
        <dbReference type="ARBA" id="ARBA00004173"/>
    </source>
</evidence>
<keyword evidence="10" id="KW-0496">Mitochondrion</keyword>
<evidence type="ECO:0000313" key="19">
    <source>
        <dbReference type="Proteomes" id="UP001458880"/>
    </source>
</evidence>
<dbReference type="InterPro" id="IPR051682">
    <property type="entry name" value="Mito_Persulfide_Diox"/>
</dbReference>
<comment type="cofactor">
    <cofactor evidence="1">
        <name>Fe(2+)</name>
        <dbReference type="ChEBI" id="CHEBI:29033"/>
    </cofactor>
</comment>
<dbReference type="GO" id="GO:0005739">
    <property type="term" value="C:mitochondrion"/>
    <property type="evidence" value="ECO:0007669"/>
    <property type="project" value="UniProtKB-SubCell"/>
</dbReference>
<dbReference type="InterPro" id="IPR044528">
    <property type="entry name" value="POD-like_MBL-fold"/>
</dbReference>
<dbReference type="GO" id="GO:0006749">
    <property type="term" value="P:glutathione metabolic process"/>
    <property type="evidence" value="ECO:0007669"/>
    <property type="project" value="InterPro"/>
</dbReference>
<dbReference type="CDD" id="cd07724">
    <property type="entry name" value="POD-like_MBL-fold"/>
    <property type="match status" value="1"/>
</dbReference>
<feature type="region of interest" description="Disordered" evidence="16">
    <location>
        <begin position="322"/>
        <end position="344"/>
    </location>
</feature>
<dbReference type="SMART" id="SM00849">
    <property type="entry name" value="Lactamase_B"/>
    <property type="match status" value="1"/>
</dbReference>
<dbReference type="Proteomes" id="UP001458880">
    <property type="component" value="Unassembled WGS sequence"/>
</dbReference>
<dbReference type="Pfam" id="PF00753">
    <property type="entry name" value="Lactamase_B"/>
    <property type="match status" value="1"/>
</dbReference>
<evidence type="ECO:0000313" key="18">
    <source>
        <dbReference type="EMBL" id="KAK9696276.1"/>
    </source>
</evidence>
<proteinExistence type="inferred from homology"/>
<protein>
    <recommendedName>
        <fullName evidence="14">Persulfide dioxygenase ETHE1, mitochondrial</fullName>
        <ecNumber evidence="13">1.13.11.18</ecNumber>
    </recommendedName>
    <alternativeName>
        <fullName evidence="15">Sulfur dioxygenase ETHE1</fullName>
    </alternativeName>
</protein>
<reference evidence="18 19" key="1">
    <citation type="journal article" date="2024" name="BMC Genomics">
        <title>De novo assembly and annotation of Popillia japonica's genome with initial clues to its potential as an invasive pest.</title>
        <authorList>
            <person name="Cucini C."/>
            <person name="Boschi S."/>
            <person name="Funari R."/>
            <person name="Cardaioli E."/>
            <person name="Iannotti N."/>
            <person name="Marturano G."/>
            <person name="Paoli F."/>
            <person name="Bruttini M."/>
            <person name="Carapelli A."/>
            <person name="Frati F."/>
            <person name="Nardi F."/>
        </authorList>
    </citation>
    <scope>NUCLEOTIDE SEQUENCE [LARGE SCALE GENOMIC DNA]</scope>
    <source>
        <strain evidence="18">DMR45628</strain>
    </source>
</reference>
<dbReference type="GO" id="GO:0050313">
    <property type="term" value="F:sulfur dioxygenase activity"/>
    <property type="evidence" value="ECO:0007669"/>
    <property type="project" value="UniProtKB-EC"/>
</dbReference>
<evidence type="ECO:0000256" key="13">
    <source>
        <dbReference type="ARBA" id="ARBA00066686"/>
    </source>
</evidence>
<dbReference type="EMBL" id="JASPKY010000456">
    <property type="protein sequence ID" value="KAK9696276.1"/>
    <property type="molecule type" value="Genomic_DNA"/>
</dbReference>
<keyword evidence="5" id="KW-0809">Transit peptide</keyword>
<evidence type="ECO:0000256" key="14">
    <source>
        <dbReference type="ARBA" id="ARBA00067300"/>
    </source>
</evidence>
<dbReference type="InterPro" id="IPR036866">
    <property type="entry name" value="RibonucZ/Hydroxyglut_hydro"/>
</dbReference>
<sequence>MNCVLSRIIVSQIRATNPNVLTKGAYRNHSKMVEQIPFTKDFIFRQFFDSTSCTYTYLLADTTTKEALLIDPVIEHAKRDFQAVKELNLTLKYAINTHMHADHITGTGELKKLSGCKSIISKASGAQADIFIDETDEIQFGRHKLKVLATPGHTNGCVTYYLPEQGAAFTGDALLIRGCGRTDFQEGSSSTLYNSVHQKIFTLPDPTKLYPAHDYKGLTCTSVEEEKRLNPRLTKSLEEFVKIMDNLNLAYPKMIDKALPANKVCGLESTIANSEETWDNKCCYANNKEGYSARCRNEAADKLGEFSTLNNYCCVNSQRRTKNNEEGDAGYRRQDSNESGTAKVQHVSGKTQEFFENRKKQIELENIKMKPTIVFSCVERQIQNDFEKSR</sequence>
<keyword evidence="4" id="KW-0479">Metal-binding</keyword>
<comment type="caution">
    <text evidence="18">The sequence shown here is derived from an EMBL/GenBank/DDBJ whole genome shotgun (WGS) entry which is preliminary data.</text>
</comment>
<evidence type="ECO:0000256" key="4">
    <source>
        <dbReference type="ARBA" id="ARBA00022723"/>
    </source>
</evidence>
<keyword evidence="7" id="KW-0007">Acetylation</keyword>
<dbReference type="PANTHER" id="PTHR43084:SF1">
    <property type="entry name" value="PERSULFIDE DIOXYGENASE ETHE1, MITOCHONDRIAL"/>
    <property type="match status" value="1"/>
</dbReference>
<keyword evidence="6" id="KW-0223">Dioxygenase</keyword>
<evidence type="ECO:0000256" key="12">
    <source>
        <dbReference type="ARBA" id="ARBA00065219"/>
    </source>
</evidence>
<comment type="subunit">
    <text evidence="12">Homodimer. Monomer. Interacts with TST. May interact with RELA.</text>
</comment>
<evidence type="ECO:0000256" key="6">
    <source>
        <dbReference type="ARBA" id="ARBA00022964"/>
    </source>
</evidence>
<evidence type="ECO:0000256" key="3">
    <source>
        <dbReference type="ARBA" id="ARBA00006759"/>
    </source>
</evidence>
<organism evidence="18 19">
    <name type="scientific">Popillia japonica</name>
    <name type="common">Japanese beetle</name>
    <dbReference type="NCBI Taxonomy" id="7064"/>
    <lineage>
        <taxon>Eukaryota</taxon>
        <taxon>Metazoa</taxon>
        <taxon>Ecdysozoa</taxon>
        <taxon>Arthropoda</taxon>
        <taxon>Hexapoda</taxon>
        <taxon>Insecta</taxon>
        <taxon>Pterygota</taxon>
        <taxon>Neoptera</taxon>
        <taxon>Endopterygota</taxon>
        <taxon>Coleoptera</taxon>
        <taxon>Polyphaga</taxon>
        <taxon>Scarabaeiformia</taxon>
        <taxon>Scarabaeidae</taxon>
        <taxon>Rutelinae</taxon>
        <taxon>Popillia</taxon>
    </lineage>
</organism>
<dbReference type="PANTHER" id="PTHR43084">
    <property type="entry name" value="PERSULFIDE DIOXYGENASE ETHE1"/>
    <property type="match status" value="1"/>
</dbReference>
<comment type="catalytic activity">
    <reaction evidence="11">
        <text>S-sulfanylglutathione + O2 + H2O = sulfite + glutathione + 2 H(+)</text>
        <dbReference type="Rhea" id="RHEA:12981"/>
        <dbReference type="ChEBI" id="CHEBI:15377"/>
        <dbReference type="ChEBI" id="CHEBI:15378"/>
        <dbReference type="ChEBI" id="CHEBI:15379"/>
        <dbReference type="ChEBI" id="CHEBI:17359"/>
        <dbReference type="ChEBI" id="CHEBI:57925"/>
        <dbReference type="ChEBI" id="CHEBI:58905"/>
        <dbReference type="EC" id="1.13.11.18"/>
    </reaction>
</comment>
<evidence type="ECO:0000256" key="9">
    <source>
        <dbReference type="ARBA" id="ARBA00023004"/>
    </source>
</evidence>
<evidence type="ECO:0000256" key="5">
    <source>
        <dbReference type="ARBA" id="ARBA00022946"/>
    </source>
</evidence>
<evidence type="ECO:0000256" key="8">
    <source>
        <dbReference type="ARBA" id="ARBA00023002"/>
    </source>
</evidence>
<evidence type="ECO:0000256" key="16">
    <source>
        <dbReference type="SAM" id="MobiDB-lite"/>
    </source>
</evidence>
<dbReference type="GO" id="GO:0070813">
    <property type="term" value="P:hydrogen sulfide metabolic process"/>
    <property type="evidence" value="ECO:0007669"/>
    <property type="project" value="TreeGrafter"/>
</dbReference>
<dbReference type="GO" id="GO:0046872">
    <property type="term" value="F:metal ion binding"/>
    <property type="evidence" value="ECO:0007669"/>
    <property type="project" value="UniProtKB-KW"/>
</dbReference>
<comment type="similarity">
    <text evidence="3">Belongs to the metallo-beta-lactamase superfamily. Glyoxalase II family.</text>
</comment>
<keyword evidence="19" id="KW-1185">Reference proteome</keyword>
<dbReference type="AlphaFoldDB" id="A0AAW1J0I5"/>
<evidence type="ECO:0000256" key="7">
    <source>
        <dbReference type="ARBA" id="ARBA00022990"/>
    </source>
</evidence>
<feature type="compositionally biased region" description="Basic and acidic residues" evidence="16">
    <location>
        <begin position="322"/>
        <end position="336"/>
    </location>
</feature>
<gene>
    <name evidence="18" type="ORF">QE152_g32003</name>
</gene>
<comment type="subcellular location">
    <subcellularLocation>
        <location evidence="2">Mitochondrion</location>
    </subcellularLocation>
</comment>
<dbReference type="SUPFAM" id="SSF56281">
    <property type="entry name" value="Metallo-hydrolase/oxidoreductase"/>
    <property type="match status" value="1"/>
</dbReference>
<dbReference type="Gene3D" id="3.60.15.10">
    <property type="entry name" value="Ribonuclease Z/Hydroxyacylglutathione hydrolase-like"/>
    <property type="match status" value="1"/>
</dbReference>
<accession>A0AAW1J0I5</accession>
<evidence type="ECO:0000256" key="10">
    <source>
        <dbReference type="ARBA" id="ARBA00023128"/>
    </source>
</evidence>
<dbReference type="InterPro" id="IPR001279">
    <property type="entry name" value="Metallo-B-lactamas"/>
</dbReference>
<keyword evidence="8" id="KW-0560">Oxidoreductase</keyword>
<dbReference type="GO" id="GO:0031123">
    <property type="term" value="P:RNA 3'-end processing"/>
    <property type="evidence" value="ECO:0007669"/>
    <property type="project" value="UniProtKB-ARBA"/>
</dbReference>
<keyword evidence="9" id="KW-0408">Iron</keyword>
<evidence type="ECO:0000259" key="17">
    <source>
        <dbReference type="SMART" id="SM00849"/>
    </source>
</evidence>